<reference evidence="3" key="2">
    <citation type="submission" date="2023-02" db="EMBL/GenBank/DDBJ databases">
        <authorList>
            <person name="Sun Q."/>
            <person name="Mori K."/>
        </authorList>
    </citation>
    <scope>NUCLEOTIDE SEQUENCE</scope>
    <source>
        <strain evidence="3">NBRC 110608</strain>
    </source>
</reference>
<feature type="transmembrane region" description="Helical" evidence="2">
    <location>
        <begin position="167"/>
        <end position="191"/>
    </location>
</feature>
<feature type="region of interest" description="Disordered" evidence="1">
    <location>
        <begin position="31"/>
        <end position="72"/>
    </location>
</feature>
<feature type="transmembrane region" description="Helical" evidence="2">
    <location>
        <begin position="125"/>
        <end position="146"/>
    </location>
</feature>
<evidence type="ECO:0008006" key="4">
    <source>
        <dbReference type="Google" id="ProtNLM"/>
    </source>
</evidence>
<sequence>MRPHQARQQPALLGVLGQGVDRHDLYVRHAGTLAPDPLPRPTTFPGAATPPRWGHARAAAAPSTPDDTGLVGGRRETANERLDRNWIELLQELRVAQTGVQILMGFLLIVPFQSRFADLDDLTRVAYILAVSFAGLTVALLIAPVSAHRMLFRRREKDVLVDAGDRVAKLGLGTLAVTIVLVIFLVFSVVLGQTAAWVAAVVAAATFAGTWVLFPFFAARAARRRRATS</sequence>
<proteinExistence type="predicted"/>
<reference evidence="3" key="1">
    <citation type="journal article" date="2014" name="Int. J. Syst. Evol. Microbiol.">
        <title>Complete genome of a new Firmicutes species belonging to the dominant human colonic microbiota ('Ruminococcus bicirculans') reveals two chromosomes and a selective capacity to utilize plant glucans.</title>
        <authorList>
            <consortium name="NISC Comparative Sequencing Program"/>
            <person name="Wegmann U."/>
            <person name="Louis P."/>
            <person name="Goesmann A."/>
            <person name="Henrissat B."/>
            <person name="Duncan S.H."/>
            <person name="Flint H.J."/>
        </authorList>
    </citation>
    <scope>NUCLEOTIDE SEQUENCE</scope>
    <source>
        <strain evidence="3">NBRC 110608</strain>
    </source>
</reference>
<feature type="transmembrane region" description="Helical" evidence="2">
    <location>
        <begin position="93"/>
        <end position="113"/>
    </location>
</feature>
<keyword evidence="2" id="KW-0472">Membrane</keyword>
<keyword evidence="2" id="KW-0812">Transmembrane</keyword>
<dbReference type="InterPro" id="IPR046291">
    <property type="entry name" value="DUF6328"/>
</dbReference>
<dbReference type="Pfam" id="PF19853">
    <property type="entry name" value="DUF6328"/>
    <property type="match status" value="1"/>
</dbReference>
<organism evidence="3">
    <name type="scientific">Barrientosiimonas endolithica</name>
    <dbReference type="NCBI Taxonomy" id="1535208"/>
    <lineage>
        <taxon>Bacteria</taxon>
        <taxon>Bacillati</taxon>
        <taxon>Actinomycetota</taxon>
        <taxon>Actinomycetes</taxon>
        <taxon>Micrococcales</taxon>
        <taxon>Dermacoccaceae</taxon>
        <taxon>Barrientosiimonas</taxon>
    </lineage>
</organism>
<name>A0ABM8HDX6_9MICO</name>
<keyword evidence="2" id="KW-1133">Transmembrane helix</keyword>
<gene>
    <name evidence="3" type="ORF">GCM10025872_28490</name>
</gene>
<evidence type="ECO:0000256" key="2">
    <source>
        <dbReference type="SAM" id="Phobius"/>
    </source>
</evidence>
<dbReference type="RefSeq" id="WP_289231328.1">
    <property type="nucleotide sequence ID" value="NZ_AP027735.1"/>
</dbReference>
<feature type="transmembrane region" description="Helical" evidence="2">
    <location>
        <begin position="197"/>
        <end position="219"/>
    </location>
</feature>
<evidence type="ECO:0000256" key="1">
    <source>
        <dbReference type="SAM" id="MobiDB-lite"/>
    </source>
</evidence>
<protein>
    <recommendedName>
        <fullName evidence="4">Sodium:proton antiporter</fullName>
    </recommendedName>
</protein>
<accession>A0ABM8HDX6</accession>
<evidence type="ECO:0000313" key="3">
    <source>
        <dbReference type="EMBL" id="BDZ59192.1"/>
    </source>
</evidence>
<dbReference type="EMBL" id="AP027735">
    <property type="protein sequence ID" value="BDZ59192.1"/>
    <property type="molecule type" value="Genomic_DNA"/>
</dbReference>